<feature type="domain" description="Glycosyltransferase 2-like" evidence="1">
    <location>
        <begin position="13"/>
        <end position="137"/>
    </location>
</feature>
<dbReference type="PANTHER" id="PTHR43685">
    <property type="entry name" value="GLYCOSYLTRANSFERASE"/>
    <property type="match status" value="1"/>
</dbReference>
<evidence type="ECO:0000313" key="2">
    <source>
        <dbReference type="EMBL" id="RZS59956.1"/>
    </source>
</evidence>
<reference evidence="2 3" key="1">
    <citation type="submission" date="2019-02" db="EMBL/GenBank/DDBJ databases">
        <title>Sequencing the genomes of 1000 actinobacteria strains.</title>
        <authorList>
            <person name="Klenk H.-P."/>
        </authorList>
    </citation>
    <scope>NUCLEOTIDE SEQUENCE [LARGE SCALE GENOMIC DNA]</scope>
    <source>
        <strain evidence="2 3">DSM 16932</strain>
    </source>
</reference>
<dbReference type="InterPro" id="IPR029044">
    <property type="entry name" value="Nucleotide-diphossugar_trans"/>
</dbReference>
<dbReference type="Gene3D" id="3.90.550.10">
    <property type="entry name" value="Spore Coat Polysaccharide Biosynthesis Protein SpsA, Chain A"/>
    <property type="match status" value="1"/>
</dbReference>
<dbReference type="EMBL" id="SGWX01000001">
    <property type="protein sequence ID" value="RZS59956.1"/>
    <property type="molecule type" value="Genomic_DNA"/>
</dbReference>
<evidence type="ECO:0000313" key="3">
    <source>
        <dbReference type="Proteomes" id="UP000293852"/>
    </source>
</evidence>
<dbReference type="GO" id="GO:0044010">
    <property type="term" value="P:single-species biofilm formation"/>
    <property type="evidence" value="ECO:0007669"/>
    <property type="project" value="TreeGrafter"/>
</dbReference>
<dbReference type="OrthoDB" id="9810303at2"/>
<sequence>MSEDAVTAAVTATVVIPTYNGEHDHLVETLTAVMAQQAPFSWNVLVIDSGSSDGSVAILERFAAAYDTFRLHQIPNAEFSHGGTRQRAAEMADGEFVVYLSQDAVPADPTWLARMVDGFSLSDRVAGVLGRQVPRRWCFPLQKRDIGLVFAAQGVDGAHTVYDASSLEQGRARYYSDVCSAARRSVLLGDVPYRDVPYAEDQAFGADLIEAGYLKVYADPARVVHSNDIALRDYRRRILDEFAGLEKVGVVLGRPPVRELLRELTGGVARDILFTWRDRTYTAKQRLKFTVTAPLYRYSRWRGKLMAFRREEGQSLEARRKSERGD</sequence>
<evidence type="ECO:0000259" key="1">
    <source>
        <dbReference type="Pfam" id="PF00535"/>
    </source>
</evidence>
<dbReference type="Proteomes" id="UP000293852">
    <property type="component" value="Unassembled WGS sequence"/>
</dbReference>
<dbReference type="InterPro" id="IPR001173">
    <property type="entry name" value="Glyco_trans_2-like"/>
</dbReference>
<keyword evidence="2" id="KW-0808">Transferase</keyword>
<proteinExistence type="predicted"/>
<comment type="caution">
    <text evidence="2">The sequence shown here is derived from an EMBL/GenBank/DDBJ whole genome shotgun (WGS) entry which is preliminary data.</text>
</comment>
<protein>
    <submittedName>
        <fullName evidence="2">Rhamnosyltransferase</fullName>
    </submittedName>
</protein>
<keyword evidence="3" id="KW-1185">Reference proteome</keyword>
<name>A0A4Q7LXY3_9MICO</name>
<dbReference type="RefSeq" id="WP_130411511.1">
    <property type="nucleotide sequence ID" value="NZ_SGWX01000001.1"/>
</dbReference>
<dbReference type="Pfam" id="PF00535">
    <property type="entry name" value="Glycos_transf_2"/>
    <property type="match status" value="1"/>
</dbReference>
<accession>A0A4Q7LXY3</accession>
<dbReference type="SUPFAM" id="SSF53448">
    <property type="entry name" value="Nucleotide-diphospho-sugar transferases"/>
    <property type="match status" value="1"/>
</dbReference>
<dbReference type="InterPro" id="IPR050834">
    <property type="entry name" value="Glycosyltransf_2"/>
</dbReference>
<dbReference type="AlphaFoldDB" id="A0A4Q7LXY3"/>
<organism evidence="2 3">
    <name type="scientific">Xylanimonas ulmi</name>
    <dbReference type="NCBI Taxonomy" id="228973"/>
    <lineage>
        <taxon>Bacteria</taxon>
        <taxon>Bacillati</taxon>
        <taxon>Actinomycetota</taxon>
        <taxon>Actinomycetes</taxon>
        <taxon>Micrococcales</taxon>
        <taxon>Promicromonosporaceae</taxon>
        <taxon>Xylanimonas</taxon>
    </lineage>
</organism>
<dbReference type="CDD" id="cd00761">
    <property type="entry name" value="Glyco_tranf_GTA_type"/>
    <property type="match status" value="1"/>
</dbReference>
<dbReference type="PANTHER" id="PTHR43685:SF13">
    <property type="entry name" value="O ANTIGEN BIOSYNTHESIS RHAMNOSYLTRANSFERASE RFBN"/>
    <property type="match status" value="1"/>
</dbReference>
<gene>
    <name evidence="2" type="ORF">EV386_0196</name>
</gene>
<dbReference type="GO" id="GO:0016740">
    <property type="term" value="F:transferase activity"/>
    <property type="evidence" value="ECO:0007669"/>
    <property type="project" value="UniProtKB-KW"/>
</dbReference>